<feature type="transmembrane region" description="Helical" evidence="1">
    <location>
        <begin position="110"/>
        <end position="127"/>
    </location>
</feature>
<dbReference type="AlphaFoldDB" id="A0A2M8WT50"/>
<dbReference type="PANTHER" id="PTHR23028:SF53">
    <property type="entry name" value="ACYL_TRANSF_3 DOMAIN-CONTAINING PROTEIN"/>
    <property type="match status" value="1"/>
</dbReference>
<organism evidence="3 4">
    <name type="scientific">Luteimicrobium subarcticum</name>
    <dbReference type="NCBI Taxonomy" id="620910"/>
    <lineage>
        <taxon>Bacteria</taxon>
        <taxon>Bacillati</taxon>
        <taxon>Actinomycetota</taxon>
        <taxon>Actinomycetes</taxon>
        <taxon>Micrococcales</taxon>
        <taxon>Luteimicrobium</taxon>
    </lineage>
</organism>
<sequence>MVQPIGVAGESEAVSSRDASRYLVIDALRGVAAVSVLAFHLFYSGPQATLLHDGLPHWLTHGIEYGRSGVAIFFVLSGFVIALTTRRLGSRSRDALRFGARRQLRLDPPYWLMLAVVLLLGAMERLVPGLVYQSYSFAEVVENATYTQGFFGDPSILAVAWTLCLEVQFYLVVLLLVIVAGVLVGRTGAVPTPSLAPRQAWVRSGAWALGILSLLYADMGWSAGPWFIGAWWTFCLGATVCWFVKGDIGVVSLTVALGIALFAQTISVAQGFGDEWGGQWFALATAAVLVILFLVGRLGSRPWRWLLFLGSISYSLYLVHLPVIDVGMGALDKVLPQTLVGALVAVVVGAAAAMTVAVVLHRWVEVPAIRLSRSLTTGSREEIKARLRAYRWWPTARAARAASVGRDTGGT</sequence>
<dbReference type="EMBL" id="PGTZ01000007">
    <property type="protein sequence ID" value="PJI94127.1"/>
    <property type="molecule type" value="Genomic_DNA"/>
</dbReference>
<feature type="domain" description="Acyltransferase 3" evidence="2">
    <location>
        <begin position="25"/>
        <end position="361"/>
    </location>
</feature>
<dbReference type="InterPro" id="IPR050879">
    <property type="entry name" value="Acyltransferase_3"/>
</dbReference>
<keyword evidence="1" id="KW-0812">Transmembrane</keyword>
<proteinExistence type="predicted"/>
<accession>A0A2M8WT50</accession>
<dbReference type="RefSeq" id="WP_100349712.1">
    <property type="nucleotide sequence ID" value="NZ_PGTZ01000007.1"/>
</dbReference>
<reference evidence="3 4" key="1">
    <citation type="submission" date="2017-11" db="EMBL/GenBank/DDBJ databases">
        <title>Genomic Encyclopedia of Archaeal and Bacterial Type Strains, Phase II (KMG-II): From Individual Species to Whole Genera.</title>
        <authorList>
            <person name="Goeker M."/>
        </authorList>
    </citation>
    <scope>NUCLEOTIDE SEQUENCE [LARGE SCALE GENOMIC DNA]</scope>
    <source>
        <strain evidence="3 4">DSM 22413</strain>
    </source>
</reference>
<feature type="transmembrane region" description="Helical" evidence="1">
    <location>
        <begin position="278"/>
        <end position="298"/>
    </location>
</feature>
<feature type="transmembrane region" description="Helical" evidence="1">
    <location>
        <begin position="339"/>
        <end position="364"/>
    </location>
</feature>
<evidence type="ECO:0000259" key="2">
    <source>
        <dbReference type="Pfam" id="PF01757"/>
    </source>
</evidence>
<protein>
    <submittedName>
        <fullName evidence="3">Peptidoglycan/LPS O-acetylase OafA/YrhL</fullName>
    </submittedName>
</protein>
<feature type="transmembrane region" description="Helical" evidence="1">
    <location>
        <begin position="305"/>
        <end position="324"/>
    </location>
</feature>
<feature type="transmembrane region" description="Helical" evidence="1">
    <location>
        <begin position="65"/>
        <end position="89"/>
    </location>
</feature>
<feature type="transmembrane region" description="Helical" evidence="1">
    <location>
        <begin position="167"/>
        <end position="188"/>
    </location>
</feature>
<feature type="transmembrane region" description="Helical" evidence="1">
    <location>
        <begin position="251"/>
        <end position="272"/>
    </location>
</feature>
<dbReference type="InterPro" id="IPR002656">
    <property type="entry name" value="Acyl_transf_3_dom"/>
</dbReference>
<dbReference type="Pfam" id="PF01757">
    <property type="entry name" value="Acyl_transf_3"/>
    <property type="match status" value="1"/>
</dbReference>
<dbReference type="GO" id="GO:0016747">
    <property type="term" value="F:acyltransferase activity, transferring groups other than amino-acyl groups"/>
    <property type="evidence" value="ECO:0007669"/>
    <property type="project" value="InterPro"/>
</dbReference>
<dbReference type="Proteomes" id="UP000231586">
    <property type="component" value="Unassembled WGS sequence"/>
</dbReference>
<evidence type="ECO:0000313" key="4">
    <source>
        <dbReference type="Proteomes" id="UP000231586"/>
    </source>
</evidence>
<evidence type="ECO:0000256" key="1">
    <source>
        <dbReference type="SAM" id="Phobius"/>
    </source>
</evidence>
<feature type="transmembrane region" description="Helical" evidence="1">
    <location>
        <begin position="223"/>
        <end position="244"/>
    </location>
</feature>
<dbReference type="PANTHER" id="PTHR23028">
    <property type="entry name" value="ACETYLTRANSFERASE"/>
    <property type="match status" value="1"/>
</dbReference>
<dbReference type="GO" id="GO:0016020">
    <property type="term" value="C:membrane"/>
    <property type="evidence" value="ECO:0007669"/>
    <property type="project" value="TreeGrafter"/>
</dbReference>
<comment type="caution">
    <text evidence="3">The sequence shown here is derived from an EMBL/GenBank/DDBJ whole genome shotgun (WGS) entry which is preliminary data.</text>
</comment>
<evidence type="ECO:0000313" key="3">
    <source>
        <dbReference type="EMBL" id="PJI94127.1"/>
    </source>
</evidence>
<feature type="transmembrane region" description="Helical" evidence="1">
    <location>
        <begin position="27"/>
        <end position="45"/>
    </location>
</feature>
<name>A0A2M8WT50_9MICO</name>
<feature type="transmembrane region" description="Helical" evidence="1">
    <location>
        <begin position="200"/>
        <end position="217"/>
    </location>
</feature>
<keyword evidence="4" id="KW-1185">Reference proteome</keyword>
<gene>
    <name evidence="3" type="ORF">CLV34_1613</name>
</gene>
<keyword evidence="1" id="KW-1133">Transmembrane helix</keyword>
<dbReference type="GO" id="GO:0000271">
    <property type="term" value="P:polysaccharide biosynthetic process"/>
    <property type="evidence" value="ECO:0007669"/>
    <property type="project" value="TreeGrafter"/>
</dbReference>
<keyword evidence="1" id="KW-0472">Membrane</keyword>